<evidence type="ECO:0000313" key="2">
    <source>
        <dbReference type="EMBL" id="SDS74678.1"/>
    </source>
</evidence>
<keyword evidence="2" id="KW-0808">Transferase</keyword>
<sequence length="291" mass="31980">MTRWKTSLTAEALDELVDRARQQLPQLDRSRPVLIGEGISTMTYGLSAPDGRWALRISRRYPEPWTWRGGRAHELDLIAELRRRGVPVPAGATVIAELRGLPAAILERRIEGEPLAPDLARGDAGLRSQIADLLDRLHSVDTSARVIRDLPRDDPTAEFRAAASTVQLKDRSLRRRVEAAIDQLAERGSIRTLCHRDFRVEHLIAADATVVGLLDLGEVGIDDPAIDLAFLHGELGADAVARICGAMETADPELHLAARTFHQLWPLLELVPGGESWGDPATARARLDALL</sequence>
<dbReference type="InterPro" id="IPR051678">
    <property type="entry name" value="AGP_Transferase"/>
</dbReference>
<evidence type="ECO:0000259" key="1">
    <source>
        <dbReference type="Pfam" id="PF01636"/>
    </source>
</evidence>
<dbReference type="OrthoDB" id="3806873at2"/>
<dbReference type="RefSeq" id="WP_091525836.1">
    <property type="nucleotide sequence ID" value="NZ_LT629772.1"/>
</dbReference>
<organism evidence="2 3">
    <name type="scientific">Microlunatus soli</name>
    <dbReference type="NCBI Taxonomy" id="630515"/>
    <lineage>
        <taxon>Bacteria</taxon>
        <taxon>Bacillati</taxon>
        <taxon>Actinomycetota</taxon>
        <taxon>Actinomycetes</taxon>
        <taxon>Propionibacteriales</taxon>
        <taxon>Propionibacteriaceae</taxon>
        <taxon>Microlunatus</taxon>
    </lineage>
</organism>
<proteinExistence type="predicted"/>
<dbReference type="SUPFAM" id="SSF56112">
    <property type="entry name" value="Protein kinase-like (PK-like)"/>
    <property type="match status" value="1"/>
</dbReference>
<name>A0A1H1UQ50_9ACTN</name>
<dbReference type="InterPro" id="IPR002575">
    <property type="entry name" value="Aminoglycoside_PTrfase"/>
</dbReference>
<dbReference type="PANTHER" id="PTHR21310">
    <property type="entry name" value="AMINOGLYCOSIDE PHOSPHOTRANSFERASE-RELATED-RELATED"/>
    <property type="match status" value="1"/>
</dbReference>
<dbReference type="Pfam" id="PF01636">
    <property type="entry name" value="APH"/>
    <property type="match status" value="1"/>
</dbReference>
<accession>A0A1H1UQ50</accession>
<gene>
    <name evidence="2" type="ORF">SAMN04489812_2888</name>
</gene>
<keyword evidence="2" id="KW-0418">Kinase</keyword>
<dbReference type="Proteomes" id="UP000199103">
    <property type="component" value="Chromosome I"/>
</dbReference>
<reference evidence="2 3" key="1">
    <citation type="submission" date="2016-10" db="EMBL/GenBank/DDBJ databases">
        <authorList>
            <person name="de Groot N.N."/>
        </authorList>
    </citation>
    <scope>NUCLEOTIDE SEQUENCE [LARGE SCALE GENOMIC DNA]</scope>
    <source>
        <strain evidence="2 3">DSM 21800</strain>
    </source>
</reference>
<feature type="domain" description="Aminoglycoside phosphotransferase" evidence="1">
    <location>
        <begin position="35"/>
        <end position="232"/>
    </location>
</feature>
<dbReference type="STRING" id="630515.SAMN04489812_2888"/>
<dbReference type="EMBL" id="LT629772">
    <property type="protein sequence ID" value="SDS74678.1"/>
    <property type="molecule type" value="Genomic_DNA"/>
</dbReference>
<dbReference type="GO" id="GO:0016301">
    <property type="term" value="F:kinase activity"/>
    <property type="evidence" value="ECO:0007669"/>
    <property type="project" value="UniProtKB-KW"/>
</dbReference>
<dbReference type="AlphaFoldDB" id="A0A1H1UQ50"/>
<keyword evidence="3" id="KW-1185">Reference proteome</keyword>
<dbReference type="InterPro" id="IPR011009">
    <property type="entry name" value="Kinase-like_dom_sf"/>
</dbReference>
<dbReference type="Gene3D" id="3.90.1200.10">
    <property type="match status" value="1"/>
</dbReference>
<protein>
    <submittedName>
        <fullName evidence="2">Predicted kinase, aminoglycoside phosphotransferase (APT) family</fullName>
    </submittedName>
</protein>
<evidence type="ECO:0000313" key="3">
    <source>
        <dbReference type="Proteomes" id="UP000199103"/>
    </source>
</evidence>